<dbReference type="PROSITE" id="PS50011">
    <property type="entry name" value="PROTEIN_KINASE_DOM"/>
    <property type="match status" value="1"/>
</dbReference>
<keyword evidence="6" id="KW-0067">ATP-binding</keyword>
<evidence type="ECO:0000259" key="7">
    <source>
        <dbReference type="PROSITE" id="PS50011"/>
    </source>
</evidence>
<dbReference type="InterPro" id="IPR011009">
    <property type="entry name" value="Kinase-like_dom_sf"/>
</dbReference>
<reference evidence="9 10" key="1">
    <citation type="submission" date="2019-04" db="EMBL/GenBank/DDBJ databases">
        <authorList>
            <person name="Alioto T."/>
            <person name="Alioto T."/>
        </authorList>
    </citation>
    <scope>NUCLEOTIDE SEQUENCE [LARGE SCALE GENOMIC DNA]</scope>
</reference>
<dbReference type="GO" id="GO:0004674">
    <property type="term" value="F:protein serine/threonine kinase activity"/>
    <property type="evidence" value="ECO:0007669"/>
    <property type="project" value="UniProtKB-KW"/>
</dbReference>
<feature type="domain" description="Protein kinase" evidence="7">
    <location>
        <begin position="27"/>
        <end position="150"/>
    </location>
</feature>
<organism evidence="9 10">
    <name type="scientific">Marmota monax</name>
    <name type="common">Woodchuck</name>
    <dbReference type="NCBI Taxonomy" id="9995"/>
    <lineage>
        <taxon>Eukaryota</taxon>
        <taxon>Metazoa</taxon>
        <taxon>Chordata</taxon>
        <taxon>Craniata</taxon>
        <taxon>Vertebrata</taxon>
        <taxon>Euteleostomi</taxon>
        <taxon>Mammalia</taxon>
        <taxon>Eutheria</taxon>
        <taxon>Euarchontoglires</taxon>
        <taxon>Glires</taxon>
        <taxon>Rodentia</taxon>
        <taxon>Sciuromorpha</taxon>
        <taxon>Sciuridae</taxon>
        <taxon>Xerinae</taxon>
        <taxon>Marmotini</taxon>
        <taxon>Marmota</taxon>
    </lineage>
</organism>
<dbReference type="PANTHER" id="PTHR24346:SF82">
    <property type="entry name" value="KP78A-RELATED"/>
    <property type="match status" value="1"/>
</dbReference>
<keyword evidence="5" id="KW-0418">Kinase</keyword>
<dbReference type="PANTHER" id="PTHR24346">
    <property type="entry name" value="MAP/MICROTUBULE AFFINITY-REGULATING KINASE"/>
    <property type="match status" value="1"/>
</dbReference>
<evidence type="ECO:0000256" key="2">
    <source>
        <dbReference type="ARBA" id="ARBA00022527"/>
    </source>
</evidence>
<dbReference type="EMBL" id="WJEC01007977">
    <property type="protein sequence ID" value="KAF7464899.1"/>
    <property type="molecule type" value="Genomic_DNA"/>
</dbReference>
<dbReference type="GO" id="GO:0005524">
    <property type="term" value="F:ATP binding"/>
    <property type="evidence" value="ECO:0007669"/>
    <property type="project" value="UniProtKB-KW"/>
</dbReference>
<dbReference type="Pfam" id="PF07714">
    <property type="entry name" value="PK_Tyr_Ser-Thr"/>
    <property type="match status" value="1"/>
</dbReference>
<dbReference type="GO" id="GO:0005737">
    <property type="term" value="C:cytoplasm"/>
    <property type="evidence" value="ECO:0007669"/>
    <property type="project" value="TreeGrafter"/>
</dbReference>
<dbReference type="GO" id="GO:0035556">
    <property type="term" value="P:intracellular signal transduction"/>
    <property type="evidence" value="ECO:0007669"/>
    <property type="project" value="TreeGrafter"/>
</dbReference>
<evidence type="ECO:0000256" key="3">
    <source>
        <dbReference type="ARBA" id="ARBA00022679"/>
    </source>
</evidence>
<dbReference type="SUPFAM" id="SSF56112">
    <property type="entry name" value="Protein kinase-like (PK-like)"/>
    <property type="match status" value="1"/>
</dbReference>
<dbReference type="InterPro" id="IPR001245">
    <property type="entry name" value="Ser-Thr/Tyr_kinase_cat_dom"/>
</dbReference>
<dbReference type="AlphaFoldDB" id="A0A5E4CIG8"/>
<dbReference type="Gene3D" id="1.10.510.10">
    <property type="entry name" value="Transferase(Phosphotransferase) domain 1"/>
    <property type="match status" value="1"/>
</dbReference>
<keyword evidence="3" id="KW-0808">Transferase</keyword>
<name>A0A5E4CIG8_MARMO</name>
<evidence type="ECO:0000256" key="5">
    <source>
        <dbReference type="ARBA" id="ARBA00022777"/>
    </source>
</evidence>
<evidence type="ECO:0000313" key="8">
    <source>
        <dbReference type="EMBL" id="KAF7464899.1"/>
    </source>
</evidence>
<proteinExistence type="predicted"/>
<dbReference type="EC" id="2.7.11.1" evidence="1"/>
<evidence type="ECO:0000256" key="1">
    <source>
        <dbReference type="ARBA" id="ARBA00012513"/>
    </source>
</evidence>
<evidence type="ECO:0000256" key="6">
    <source>
        <dbReference type="ARBA" id="ARBA00022840"/>
    </source>
</evidence>
<gene>
    <name evidence="8" type="ORF">GHT09_005515</name>
    <name evidence="9" type="ORF">MONAX_5E013033</name>
</gene>
<evidence type="ECO:0000313" key="10">
    <source>
        <dbReference type="Proteomes" id="UP000335636"/>
    </source>
</evidence>
<keyword evidence="10" id="KW-1185">Reference proteome</keyword>
<protein>
    <recommendedName>
        <fullName evidence="1">non-specific serine/threonine protein kinase</fullName>
        <ecNumber evidence="1">2.7.11.1</ecNumber>
    </recommendedName>
</protein>
<keyword evidence="4" id="KW-0547">Nucleotide-binding</keyword>
<sequence>MSSKSIQSSVALQGQSSCYKPAITNHYRVLQDTAEGGFIQVKLASHLFTGTEAVVKVLSKVASNFPLFSELDMMKALDHQNTIQLFQVIETIDCIYIVVEHEDGGRLWTSSWNLMACRRRKPTDSSGRSCKLCSTVTSRVLCTLTSRQRM</sequence>
<reference evidence="8" key="2">
    <citation type="submission" date="2020-08" db="EMBL/GenBank/DDBJ databases">
        <authorList>
            <person name="Shumante A."/>
            <person name="Zimin A.V."/>
            <person name="Puiu D."/>
            <person name="Salzberg S.L."/>
        </authorList>
    </citation>
    <scope>NUCLEOTIDE SEQUENCE</scope>
    <source>
        <strain evidence="8">WC2-LM</strain>
        <tissue evidence="8">Liver</tissue>
    </source>
</reference>
<dbReference type="Proteomes" id="UP000662637">
    <property type="component" value="Unassembled WGS sequence"/>
</dbReference>
<dbReference type="InterPro" id="IPR000719">
    <property type="entry name" value="Prot_kinase_dom"/>
</dbReference>
<accession>A0A5E4CIG8</accession>
<dbReference type="EMBL" id="CABDUW010001336">
    <property type="protein sequence ID" value="VTJ80731.1"/>
    <property type="molecule type" value="Genomic_DNA"/>
</dbReference>
<dbReference type="Proteomes" id="UP000335636">
    <property type="component" value="Unassembled WGS sequence"/>
</dbReference>
<keyword evidence="2" id="KW-0723">Serine/threonine-protein kinase</keyword>
<evidence type="ECO:0000256" key="4">
    <source>
        <dbReference type="ARBA" id="ARBA00022741"/>
    </source>
</evidence>
<evidence type="ECO:0000313" key="9">
    <source>
        <dbReference type="EMBL" id="VTJ80731.1"/>
    </source>
</evidence>